<feature type="region of interest" description="Disordered" evidence="1">
    <location>
        <begin position="58"/>
        <end position="91"/>
    </location>
</feature>
<dbReference type="HOGENOM" id="CLU_977581_0_0_1"/>
<dbReference type="AlphaFoldDB" id="T1GWH9"/>
<sequence>MTVSFPGNSNSTAHLVENEHVPLSHLDVIHSPHSQTNTPNGHEITQTHDSTLDEVALQQQQQLHQRPQKHSETDDDEDDDGDLTDNMDDGAGIEFKQFRSNQIRRHRWSFNLEQLENPTINYNLMKSASGSENVYSNILPVTAAQVQTSVVATAAAPKESETVDIETDPNLHLYSNINQENFVKSSKSTAQNNPLSTNNNIQSAYLESSDIMSSTLYNDDLDLDDPVQAFVNKSSLIPQSKSNISDGPEAHRLRLLHQSTMINTALDLDSIEDTSLGTSSQAAIV</sequence>
<evidence type="ECO:0000313" key="3">
    <source>
        <dbReference type="Proteomes" id="UP000015102"/>
    </source>
</evidence>
<evidence type="ECO:0000256" key="1">
    <source>
        <dbReference type="SAM" id="MobiDB-lite"/>
    </source>
</evidence>
<proteinExistence type="predicted"/>
<accession>T1GWH9</accession>
<keyword evidence="3" id="KW-1185">Reference proteome</keyword>
<protein>
    <submittedName>
        <fullName evidence="2">Uncharacterized protein</fullName>
    </submittedName>
</protein>
<reference evidence="2" key="2">
    <citation type="submission" date="2015-06" db="UniProtKB">
        <authorList>
            <consortium name="EnsemblMetazoa"/>
        </authorList>
    </citation>
    <scope>IDENTIFICATION</scope>
</reference>
<organism evidence="2 3">
    <name type="scientific">Megaselia scalaris</name>
    <name type="common">Humpbacked fly</name>
    <name type="synonym">Phora scalaris</name>
    <dbReference type="NCBI Taxonomy" id="36166"/>
    <lineage>
        <taxon>Eukaryota</taxon>
        <taxon>Metazoa</taxon>
        <taxon>Ecdysozoa</taxon>
        <taxon>Arthropoda</taxon>
        <taxon>Hexapoda</taxon>
        <taxon>Insecta</taxon>
        <taxon>Pterygota</taxon>
        <taxon>Neoptera</taxon>
        <taxon>Endopterygota</taxon>
        <taxon>Diptera</taxon>
        <taxon>Brachycera</taxon>
        <taxon>Muscomorpha</taxon>
        <taxon>Platypezoidea</taxon>
        <taxon>Phoridae</taxon>
        <taxon>Megaseliini</taxon>
        <taxon>Megaselia</taxon>
    </lineage>
</organism>
<feature type="compositionally biased region" description="Acidic residues" evidence="1">
    <location>
        <begin position="73"/>
        <end position="88"/>
    </location>
</feature>
<dbReference type="EMBL" id="CAQQ02391418">
    <property type="status" value="NOT_ANNOTATED_CDS"/>
    <property type="molecule type" value="Genomic_DNA"/>
</dbReference>
<name>T1GWH9_MEGSC</name>
<reference evidence="3" key="1">
    <citation type="submission" date="2013-02" db="EMBL/GenBank/DDBJ databases">
        <authorList>
            <person name="Hughes D."/>
        </authorList>
    </citation>
    <scope>NUCLEOTIDE SEQUENCE</scope>
    <source>
        <strain>Durham</strain>
        <strain evidence="3">NC isolate 2 -- Noor lab</strain>
    </source>
</reference>
<dbReference type="EnsemblMetazoa" id="MESCA008156-RA">
    <property type="protein sequence ID" value="MESCA008156-PA"/>
    <property type="gene ID" value="MESCA008156"/>
</dbReference>
<dbReference type="Proteomes" id="UP000015102">
    <property type="component" value="Unassembled WGS sequence"/>
</dbReference>
<evidence type="ECO:0000313" key="2">
    <source>
        <dbReference type="EnsemblMetazoa" id="MESCA008156-PA"/>
    </source>
</evidence>